<evidence type="ECO:0000256" key="1">
    <source>
        <dbReference type="SAM" id="SignalP"/>
    </source>
</evidence>
<organism evidence="2 3">
    <name type="scientific">Macrophomina phaseolina</name>
    <dbReference type="NCBI Taxonomy" id="35725"/>
    <lineage>
        <taxon>Eukaryota</taxon>
        <taxon>Fungi</taxon>
        <taxon>Dikarya</taxon>
        <taxon>Ascomycota</taxon>
        <taxon>Pezizomycotina</taxon>
        <taxon>Dothideomycetes</taxon>
        <taxon>Dothideomycetes incertae sedis</taxon>
        <taxon>Botryosphaeriales</taxon>
        <taxon>Botryosphaeriaceae</taxon>
        <taxon>Macrophomina</taxon>
    </lineage>
</organism>
<keyword evidence="1" id="KW-0732">Signal</keyword>
<accession>A0ABQ8G3L5</accession>
<gene>
    <name evidence="2" type="ORF">B0J12DRAFT_742775</name>
</gene>
<keyword evidence="3" id="KW-1185">Reference proteome</keyword>
<feature type="chain" id="PRO_5045162819" evidence="1">
    <location>
        <begin position="19"/>
        <end position="82"/>
    </location>
</feature>
<sequence length="82" mass="8671">MQVINFFLGLAAATLVAGLATAPSGDCNFSNPKFNPKEYCISYCAGNLHTTQQFCLDSDCIKKTTSEGVSSTCNCICIPPLA</sequence>
<proteinExistence type="predicted"/>
<name>A0ABQ8G3L5_9PEZI</name>
<comment type="caution">
    <text evidence="2">The sequence shown here is derived from an EMBL/GenBank/DDBJ whole genome shotgun (WGS) entry which is preliminary data.</text>
</comment>
<evidence type="ECO:0000313" key="3">
    <source>
        <dbReference type="Proteomes" id="UP000774617"/>
    </source>
</evidence>
<dbReference type="EMBL" id="JAGTJR010000022">
    <property type="protein sequence ID" value="KAH7043867.1"/>
    <property type="molecule type" value="Genomic_DNA"/>
</dbReference>
<reference evidence="2 3" key="1">
    <citation type="journal article" date="2021" name="Nat. Commun.">
        <title>Genetic determinants of endophytism in the Arabidopsis root mycobiome.</title>
        <authorList>
            <person name="Mesny F."/>
            <person name="Miyauchi S."/>
            <person name="Thiergart T."/>
            <person name="Pickel B."/>
            <person name="Atanasova L."/>
            <person name="Karlsson M."/>
            <person name="Huettel B."/>
            <person name="Barry K.W."/>
            <person name="Haridas S."/>
            <person name="Chen C."/>
            <person name="Bauer D."/>
            <person name="Andreopoulos W."/>
            <person name="Pangilinan J."/>
            <person name="LaButti K."/>
            <person name="Riley R."/>
            <person name="Lipzen A."/>
            <person name="Clum A."/>
            <person name="Drula E."/>
            <person name="Henrissat B."/>
            <person name="Kohler A."/>
            <person name="Grigoriev I.V."/>
            <person name="Martin F.M."/>
            <person name="Hacquard S."/>
        </authorList>
    </citation>
    <scope>NUCLEOTIDE SEQUENCE [LARGE SCALE GENOMIC DNA]</scope>
    <source>
        <strain evidence="2 3">MPI-SDFR-AT-0080</strain>
    </source>
</reference>
<evidence type="ECO:0000313" key="2">
    <source>
        <dbReference type="EMBL" id="KAH7043867.1"/>
    </source>
</evidence>
<dbReference type="Proteomes" id="UP000774617">
    <property type="component" value="Unassembled WGS sequence"/>
</dbReference>
<protein>
    <submittedName>
        <fullName evidence="2">Uncharacterized protein</fullName>
    </submittedName>
</protein>
<feature type="signal peptide" evidence="1">
    <location>
        <begin position="1"/>
        <end position="18"/>
    </location>
</feature>